<evidence type="ECO:0000313" key="1">
    <source>
        <dbReference type="EMBL" id="PPQ80303.1"/>
    </source>
</evidence>
<accession>A0A409WP81</accession>
<evidence type="ECO:0000313" key="2">
    <source>
        <dbReference type="Proteomes" id="UP000284706"/>
    </source>
</evidence>
<organism evidence="1 2">
    <name type="scientific">Gymnopilus dilepis</name>
    <dbReference type="NCBI Taxonomy" id="231916"/>
    <lineage>
        <taxon>Eukaryota</taxon>
        <taxon>Fungi</taxon>
        <taxon>Dikarya</taxon>
        <taxon>Basidiomycota</taxon>
        <taxon>Agaricomycotina</taxon>
        <taxon>Agaricomycetes</taxon>
        <taxon>Agaricomycetidae</taxon>
        <taxon>Agaricales</taxon>
        <taxon>Agaricineae</taxon>
        <taxon>Hymenogastraceae</taxon>
        <taxon>Gymnopilus</taxon>
    </lineage>
</organism>
<dbReference type="InParanoid" id="A0A409WP81"/>
<evidence type="ECO:0008006" key="3">
    <source>
        <dbReference type="Google" id="ProtNLM"/>
    </source>
</evidence>
<protein>
    <recommendedName>
        <fullName evidence="3">F-box domain-containing protein</fullName>
    </recommendedName>
</protein>
<proteinExistence type="predicted"/>
<sequence length="213" mass="24313">MATITTTTPPLQKLVLSGRTLPTADMHPDWMSLFFTAFIVDFITSLEIRHVNNVPLELYRSCHRLTELIVHDSDPETTSGRSYVGFEPTNPRPRPGLLLEDIQLEQEIINIANSSLQELSFRIYPDVWLGPHDGPLTDVDLGNASQLRIFETFLLFSYFEEGENPVQMISNVLASVPNNNHLERLNITCYAGWWTDPTLDNFLKNPCWSQFAF</sequence>
<comment type="caution">
    <text evidence="1">The sequence shown here is derived from an EMBL/GenBank/DDBJ whole genome shotgun (WGS) entry which is preliminary data.</text>
</comment>
<reference evidence="1 2" key="1">
    <citation type="journal article" date="2018" name="Evol. Lett.">
        <title>Horizontal gene cluster transfer increased hallucinogenic mushroom diversity.</title>
        <authorList>
            <person name="Reynolds H.T."/>
            <person name="Vijayakumar V."/>
            <person name="Gluck-Thaler E."/>
            <person name="Korotkin H.B."/>
            <person name="Matheny P.B."/>
            <person name="Slot J.C."/>
        </authorList>
    </citation>
    <scope>NUCLEOTIDE SEQUENCE [LARGE SCALE GENOMIC DNA]</scope>
    <source>
        <strain evidence="1 2">SRW20</strain>
    </source>
</reference>
<keyword evidence="2" id="KW-1185">Reference proteome</keyword>
<dbReference type="EMBL" id="NHYE01004959">
    <property type="protein sequence ID" value="PPQ80303.1"/>
    <property type="molecule type" value="Genomic_DNA"/>
</dbReference>
<dbReference type="Proteomes" id="UP000284706">
    <property type="component" value="Unassembled WGS sequence"/>
</dbReference>
<name>A0A409WP81_9AGAR</name>
<gene>
    <name evidence="1" type="ORF">CVT26_008831</name>
</gene>
<dbReference type="AlphaFoldDB" id="A0A409WP81"/>